<keyword evidence="3" id="KW-1003">Cell membrane</keyword>
<name>A0A1I7RHK9_BURXY</name>
<dbReference type="PANTHER" id="PTHR22625">
    <property type="entry name" value="PLEXIN"/>
    <property type="match status" value="1"/>
</dbReference>
<dbReference type="Gene3D" id="3.10.20.90">
    <property type="entry name" value="Phosphatidylinositol 3-kinase Catalytic Subunit, Chain A, domain 1"/>
    <property type="match status" value="1"/>
</dbReference>
<dbReference type="Pfam" id="PF01833">
    <property type="entry name" value="TIG"/>
    <property type="match status" value="3"/>
</dbReference>
<evidence type="ECO:0000256" key="6">
    <source>
        <dbReference type="ARBA" id="ARBA00022737"/>
    </source>
</evidence>
<dbReference type="Gene3D" id="1.10.506.10">
    <property type="entry name" value="GTPase Activation - p120gap, domain 1"/>
    <property type="match status" value="2"/>
</dbReference>
<dbReference type="Pfam" id="PF08337">
    <property type="entry name" value="Plexin_cytopl"/>
    <property type="match status" value="1"/>
</dbReference>
<dbReference type="Proteomes" id="UP000582659">
    <property type="component" value="Unassembled WGS sequence"/>
</dbReference>
<feature type="signal peptide" evidence="14">
    <location>
        <begin position="1"/>
        <end position="30"/>
    </location>
</feature>
<dbReference type="Pfam" id="PF17960">
    <property type="entry name" value="TIG_plexin"/>
    <property type="match status" value="1"/>
</dbReference>
<keyword evidence="10" id="KW-1015">Disulfide bond</keyword>
<dbReference type="InterPro" id="IPR002909">
    <property type="entry name" value="IPT_dom"/>
</dbReference>
<evidence type="ECO:0000313" key="19">
    <source>
        <dbReference type="WBParaSite" id="BXY_0018700.1"/>
    </source>
</evidence>
<keyword evidence="6" id="KW-0677">Repeat</keyword>
<dbReference type="SMART" id="SM00423">
    <property type="entry name" value="PSI"/>
    <property type="match status" value="3"/>
</dbReference>
<evidence type="ECO:0000256" key="9">
    <source>
        <dbReference type="ARBA" id="ARBA00023136"/>
    </source>
</evidence>
<dbReference type="InterPro" id="IPR016201">
    <property type="entry name" value="PSI"/>
</dbReference>
<keyword evidence="5 14" id="KW-0732">Signal</keyword>
<evidence type="ECO:0000259" key="15">
    <source>
        <dbReference type="PROSITE" id="PS51004"/>
    </source>
</evidence>
<dbReference type="SUPFAM" id="SSF101912">
    <property type="entry name" value="Sema domain"/>
    <property type="match status" value="1"/>
</dbReference>
<dbReference type="OrthoDB" id="125363at2759"/>
<evidence type="ECO:0000256" key="4">
    <source>
        <dbReference type="ARBA" id="ARBA00022692"/>
    </source>
</evidence>
<evidence type="ECO:0000313" key="16">
    <source>
        <dbReference type="EMBL" id="CAD5226252.1"/>
    </source>
</evidence>
<dbReference type="InterPro" id="IPR002165">
    <property type="entry name" value="Plexin_repeat"/>
</dbReference>
<dbReference type="CDD" id="cd11236">
    <property type="entry name" value="Sema_plexin_like"/>
    <property type="match status" value="1"/>
</dbReference>
<keyword evidence="4 13" id="KW-0812">Transmembrane</keyword>
<dbReference type="eggNOG" id="KOG3610">
    <property type="taxonomic scope" value="Eukaryota"/>
</dbReference>
<comment type="similarity">
    <text evidence="2">Belongs to the plexin family.</text>
</comment>
<dbReference type="SMART" id="SM00429">
    <property type="entry name" value="IPT"/>
    <property type="match status" value="4"/>
</dbReference>
<evidence type="ECO:0000256" key="10">
    <source>
        <dbReference type="ARBA" id="ARBA00023157"/>
    </source>
</evidence>
<dbReference type="Gene3D" id="2.60.40.10">
    <property type="entry name" value="Immunoglobulins"/>
    <property type="match status" value="4"/>
</dbReference>
<dbReference type="EMBL" id="CAJFDI010000004">
    <property type="protein sequence ID" value="CAD5226252.1"/>
    <property type="molecule type" value="Genomic_DNA"/>
</dbReference>
<dbReference type="EMBL" id="CAJFCV020000004">
    <property type="protein sequence ID" value="CAG9115634.1"/>
    <property type="molecule type" value="Genomic_DNA"/>
</dbReference>
<dbReference type="Pfam" id="PF01403">
    <property type="entry name" value="Sema"/>
    <property type="match status" value="1"/>
</dbReference>
<dbReference type="InterPro" id="IPR041362">
    <property type="entry name" value="TIG2_plexin"/>
</dbReference>
<dbReference type="PROSITE" id="PS51004">
    <property type="entry name" value="SEMA"/>
    <property type="match status" value="1"/>
</dbReference>
<sequence>MTTLDTGPSSRFRVFRSIFILIFISKWTQAETENGFKQDSSVLASFSGHFEGREVELEKLIMDPLTNRLYVGAVNHLYDLSPVDLSIREQAVTGPKPDSLLCADTLRRCTEPLVQTNSYTKALAIDQDSNKLIECTSLYQGRCRVRNLSNIGREADVKSSRPGQVANDQHSTTVIFVGSGPTSVGLNSINQPSKVLYVASTYVPIPIGPRDALDVPAVSSLLLDPSRLFEYTSEYISSGTLMKLDYLHRPNFQINYVGGFEANGFAYFATRQPKYTGEGQPTISKLIRVCTGDAYFYSYTEVPLECIKNGIHYNLLQDVFLGNPGFDLANDMDIKVTDQVLFGVFTRGEGPERNVSTRESAICLFPIKQIETKFFENIRECYNGNTRTNLPWFNSDKKCTQTKYPDSEIMCGKDVNSYIGGEIPIVSHASLAEQGVQFNSIVTTSVQSATVALVGTQGGQILKIILEGKDKSRIYKRIQLTDGTPLLQDVELDEKNGLLYTMSRSHVYKVNIRQCSPATDCHSCLEAGDPFCGWCMRQSQCVTEEGCIGGEIRDANNQRIGTIPAKNDWFNYRSGRCPLIRSIEPQEQQITSSKVLTVSMENLPSSLEGFSCSFVFPNQQSFKIPASVTTNGVSCPTPTRADLKSLDPSDKNNKVGLKALLTVLKAHDNSPLASTNFTFYDCHQLQTCTECASSRFPCDWCTISNKCVPNAEDVCQGEPLVNAVNRQGPSSRRGPEFCPRFTPMEDDAEIFVPSGHRRKLTLKVHNVHNSMRNFKCQYTVDQSTHERPATRNGDKIQCDELRFEYFSRGYGNGTARAEFALVWWPDSALTQSTGGVASVSSLISSALSAPRDPVVNSISSSGRSRTITVGPGFKLDNSEDFHVIIYKCDQLASNCGTCLGLEIDNFECGWCSAETRCTHLDSCSVTGETSWLTRKKDSLSEELMCPFPRIDSFYPKKGPINGGTKITINGVNLGLKFSHVRDAVRVANVKCDVSEHDYAPSQKIVCHTRSPSQRQTQAQHVVIKLKDDPQFTAVSNDTFMYVNPKILSFRPFRGPRSGGTDITVMGEDLDSGASFNLTIGNTPCQVNQRSSTMVVCRTGPSQAEGAEYLVVNTDGTQVKVDNVQFQYTQNPVVDRVTRPVSIVSGGIAVDVFGKGLDLLQRPRMVVTHEDKVYFGQKCEVLDEHLMVCRTPGLDDLPMHRRASLTVDRPLLADYGFDLDGQLTGNLTIERSLPKLTVYDDPRIVPFGEILTVKPSGDLVIKGASLNVAASTRDVRVVVDGKPCNVTALASSTLTCLLHPELSDDDMEVTVFVGQRSERVGVISQSTHNSSSSLYVIAFVFAFIGIFMSITLICLYKRKNTSHNKQLRYLKNQMNSIEIKVAQECKAAFVELQTSMNAITHSVPQGGSAIPFLPYKDYAARILFPQNFINHPVLSELAVEAERAESIESGLRQLNRLLLNPNFLLSFVRTIDENKYLLLKDRVYVGSLIMVILQGHMEYCTEILKILLKELIRKNLDGKFQPKILFRRAESVAERMLSAWFSFLMHRFLEQAAGKELYQLYWSIKQQTEKGPQDAITMDARYSLSEEKLLRSSIEVNELTVYVLNDGTPGALYDVPVKVLDCDSIGQVKEKCLDAKYRTTPFSQRPHPNEVDIELRTPTHRMLLQDLDATSKAENGIWKYNTLAHYKIENKATLALIPRPASGSVYNLSMLSEKSDKSSPMSIHNNSLHQSHGHLHIGPTNSPTLSRPFGTSSTGYNKDTNNSVKVMHLVKPMDHGGSQDNEDKLVTEVYLTRLLTMKGTLKQFIKRNLKMILSVNNGVTALPLCIKYMFDFLDEQAQEHLIDDPDVVHAWKSNALPLRFWVNLIKNPDFIFDIPKPTKIEGSLNVVAQTLMDACSTQDQLLTKDSPSSKLLFADVMDEYKSWVQDYYRAIKEMPPVKEEQMSAFLAEESRNHANDFRVFSALNELYVYVHQNKEAVQEELSQNDVAIHQQLPEKFQKLLDTMEVIPDALIMNSGSLENYNSKSRLMSNSANRFY</sequence>
<protein>
    <submittedName>
        <fullName evidence="16">(pine wood nematode) hypothetical protein</fullName>
    </submittedName>
    <submittedName>
        <fullName evidence="19">Sema domain-containing protein</fullName>
    </submittedName>
</protein>
<feature type="domain" description="Sema" evidence="15">
    <location>
        <begin position="26"/>
        <end position="512"/>
    </location>
</feature>
<keyword evidence="9 13" id="KW-0472">Membrane</keyword>
<dbReference type="Proteomes" id="UP000659654">
    <property type="component" value="Unassembled WGS sequence"/>
</dbReference>
<dbReference type="InterPro" id="IPR013548">
    <property type="entry name" value="Plexin_cytoplasmic_RasGAP_dom"/>
</dbReference>
<evidence type="ECO:0000256" key="5">
    <source>
        <dbReference type="ARBA" id="ARBA00022729"/>
    </source>
</evidence>
<dbReference type="Proteomes" id="UP000095284">
    <property type="component" value="Unplaced"/>
</dbReference>
<dbReference type="Pfam" id="PF01437">
    <property type="entry name" value="PSI"/>
    <property type="match status" value="3"/>
</dbReference>
<dbReference type="WBParaSite" id="BXY_0018700.1">
    <property type="protein sequence ID" value="BXY_0018700.1"/>
    <property type="gene ID" value="BXY_0018700"/>
</dbReference>
<dbReference type="GO" id="GO:0017154">
    <property type="term" value="F:semaphorin receptor activity"/>
    <property type="evidence" value="ECO:0007669"/>
    <property type="project" value="InterPro"/>
</dbReference>
<dbReference type="GO" id="GO:0007399">
    <property type="term" value="P:nervous system development"/>
    <property type="evidence" value="ECO:0007669"/>
    <property type="project" value="UniProtKB-KW"/>
</dbReference>
<organism evidence="17 19">
    <name type="scientific">Bursaphelenchus xylophilus</name>
    <name type="common">Pinewood nematode worm</name>
    <name type="synonym">Aphelenchoides xylophilus</name>
    <dbReference type="NCBI Taxonomy" id="6326"/>
    <lineage>
        <taxon>Eukaryota</taxon>
        <taxon>Metazoa</taxon>
        <taxon>Ecdysozoa</taxon>
        <taxon>Nematoda</taxon>
        <taxon>Chromadorea</taxon>
        <taxon>Rhabditida</taxon>
        <taxon>Tylenchina</taxon>
        <taxon>Tylenchomorpha</taxon>
        <taxon>Aphelenchoidea</taxon>
        <taxon>Aphelenchoididae</taxon>
        <taxon>Bursaphelenchus</taxon>
    </lineage>
</organism>
<evidence type="ECO:0000256" key="3">
    <source>
        <dbReference type="ARBA" id="ARBA00022475"/>
    </source>
</evidence>
<comment type="subcellular location">
    <subcellularLocation>
        <location evidence="1">Cell membrane</location>
        <topology evidence="1">Single-pass type I membrane protein</topology>
    </subcellularLocation>
</comment>
<evidence type="ECO:0000256" key="7">
    <source>
        <dbReference type="ARBA" id="ARBA00022902"/>
    </source>
</evidence>
<dbReference type="GO" id="GO:0030334">
    <property type="term" value="P:regulation of cell migration"/>
    <property type="evidence" value="ECO:0007669"/>
    <property type="project" value="TreeGrafter"/>
</dbReference>
<dbReference type="InterPro" id="IPR015943">
    <property type="entry name" value="WD40/YVTN_repeat-like_dom_sf"/>
</dbReference>
<keyword evidence="18" id="KW-1185">Reference proteome</keyword>
<keyword evidence="11" id="KW-0325">Glycoprotein</keyword>
<feature type="transmembrane region" description="Helical" evidence="13">
    <location>
        <begin position="1333"/>
        <end position="1355"/>
    </location>
</feature>
<evidence type="ECO:0000256" key="12">
    <source>
        <dbReference type="PROSITE-ProRule" id="PRU00352"/>
    </source>
</evidence>
<proteinExistence type="inferred from homology"/>
<evidence type="ECO:0000256" key="8">
    <source>
        <dbReference type="ARBA" id="ARBA00022989"/>
    </source>
</evidence>
<dbReference type="InterPro" id="IPR031148">
    <property type="entry name" value="Plexin"/>
</dbReference>
<dbReference type="Pfam" id="PF20170">
    <property type="entry name" value="Plexin_RBD"/>
    <property type="match status" value="1"/>
</dbReference>
<gene>
    <name evidence="16" type="ORF">BXYJ_LOCUS8952</name>
</gene>
<evidence type="ECO:0000256" key="13">
    <source>
        <dbReference type="SAM" id="Phobius"/>
    </source>
</evidence>
<feature type="chain" id="PRO_5035359053" evidence="14">
    <location>
        <begin position="31"/>
        <end position="2034"/>
    </location>
</feature>
<dbReference type="Pfam" id="PF18020">
    <property type="entry name" value="TIG_2"/>
    <property type="match status" value="1"/>
</dbReference>
<evidence type="ECO:0000256" key="14">
    <source>
        <dbReference type="SAM" id="SignalP"/>
    </source>
</evidence>
<comment type="caution">
    <text evidence="12">Lacks conserved residue(s) required for the propagation of feature annotation.</text>
</comment>
<dbReference type="InterPro" id="IPR014756">
    <property type="entry name" value="Ig_E-set"/>
</dbReference>
<dbReference type="GO" id="GO:0002116">
    <property type="term" value="C:semaphorin receptor complex"/>
    <property type="evidence" value="ECO:0007669"/>
    <property type="project" value="TreeGrafter"/>
</dbReference>
<accession>A0A1I7RHK9</accession>
<dbReference type="CDD" id="cd00603">
    <property type="entry name" value="IPT_PCSR"/>
    <property type="match status" value="1"/>
</dbReference>
<evidence type="ECO:0000256" key="11">
    <source>
        <dbReference type="ARBA" id="ARBA00023180"/>
    </source>
</evidence>
<dbReference type="SUPFAM" id="SSF48350">
    <property type="entry name" value="GTPase activation domain, GAP"/>
    <property type="match status" value="1"/>
</dbReference>
<dbReference type="InterPro" id="IPR036352">
    <property type="entry name" value="Semap_dom_sf"/>
</dbReference>
<dbReference type="InterPro" id="IPR041019">
    <property type="entry name" value="TIG1_plexin"/>
</dbReference>
<dbReference type="SUPFAM" id="SSF103575">
    <property type="entry name" value="Plexin repeat"/>
    <property type="match status" value="1"/>
</dbReference>
<evidence type="ECO:0000313" key="17">
    <source>
        <dbReference type="Proteomes" id="UP000095284"/>
    </source>
</evidence>
<dbReference type="Gene3D" id="2.130.10.10">
    <property type="entry name" value="YVTN repeat-like/Quinoprotein amine dehydrogenase"/>
    <property type="match status" value="1"/>
</dbReference>
<dbReference type="GO" id="GO:0005886">
    <property type="term" value="C:plasma membrane"/>
    <property type="evidence" value="ECO:0007669"/>
    <property type="project" value="UniProtKB-SubCell"/>
</dbReference>
<dbReference type="PANTHER" id="PTHR22625:SF70">
    <property type="entry name" value="PLEXIN A, ISOFORM A"/>
    <property type="match status" value="1"/>
</dbReference>
<dbReference type="InterPro" id="IPR013783">
    <property type="entry name" value="Ig-like_fold"/>
</dbReference>
<dbReference type="InterPro" id="IPR046800">
    <property type="entry name" value="Plexin_RBD"/>
</dbReference>
<evidence type="ECO:0000313" key="18">
    <source>
        <dbReference type="Proteomes" id="UP000659654"/>
    </source>
</evidence>
<dbReference type="InterPro" id="IPR008936">
    <property type="entry name" value="Rho_GTPase_activation_prot"/>
</dbReference>
<dbReference type="InterPro" id="IPR001627">
    <property type="entry name" value="Semap_dom"/>
</dbReference>
<keyword evidence="7" id="KW-0524">Neurogenesis</keyword>
<evidence type="ECO:0000256" key="1">
    <source>
        <dbReference type="ARBA" id="ARBA00004251"/>
    </source>
</evidence>
<dbReference type="SMR" id="A0A1I7RHK9"/>
<dbReference type="SUPFAM" id="SSF81296">
    <property type="entry name" value="E set domains"/>
    <property type="match status" value="3"/>
</dbReference>
<dbReference type="SMART" id="SM00630">
    <property type="entry name" value="Sema"/>
    <property type="match status" value="1"/>
</dbReference>
<keyword evidence="8 13" id="KW-1133">Transmembrane helix</keyword>
<reference evidence="16" key="2">
    <citation type="submission" date="2020-09" db="EMBL/GenBank/DDBJ databases">
        <authorList>
            <person name="Kikuchi T."/>
        </authorList>
    </citation>
    <scope>NUCLEOTIDE SEQUENCE</scope>
    <source>
        <strain evidence="16">Ka4C1</strain>
    </source>
</reference>
<evidence type="ECO:0000256" key="2">
    <source>
        <dbReference type="ARBA" id="ARBA00010297"/>
    </source>
</evidence>
<reference evidence="19" key="1">
    <citation type="submission" date="2016-11" db="UniProtKB">
        <authorList>
            <consortium name="WormBaseParasite"/>
        </authorList>
    </citation>
    <scope>IDENTIFICATION</scope>
</reference>